<dbReference type="AlphaFoldDB" id="A0A3B9GWJ9"/>
<accession>A0A3B9GWJ9</accession>
<keyword evidence="1" id="KW-1133">Transmembrane helix</keyword>
<protein>
    <submittedName>
        <fullName evidence="2">NADH-quinone oxidoreductase subunit N</fullName>
    </submittedName>
</protein>
<comment type="caution">
    <text evidence="2">The sequence shown here is derived from an EMBL/GenBank/DDBJ whole genome shotgun (WGS) entry which is preliminary data.</text>
</comment>
<reference evidence="2 3" key="1">
    <citation type="journal article" date="2018" name="Nat. Biotechnol.">
        <title>A standardized bacterial taxonomy based on genome phylogeny substantially revises the tree of life.</title>
        <authorList>
            <person name="Parks D.H."/>
            <person name="Chuvochina M."/>
            <person name="Waite D.W."/>
            <person name="Rinke C."/>
            <person name="Skarshewski A."/>
            <person name="Chaumeil P.A."/>
            <person name="Hugenholtz P."/>
        </authorList>
    </citation>
    <scope>NUCLEOTIDE SEQUENCE [LARGE SCALE GENOMIC DNA]</scope>
    <source>
        <strain evidence="2">UBA8733</strain>
    </source>
</reference>
<proteinExistence type="predicted"/>
<dbReference type="EMBL" id="DMAN01000143">
    <property type="protein sequence ID" value="HAE26813.1"/>
    <property type="molecule type" value="Genomic_DNA"/>
</dbReference>
<sequence length="62" mass="7009">SLGYYLRLIKIMWFDEPTERFEAIDGSVTLVVLASSLFVIVFMVFFFLLSGWANQAALGIMA</sequence>
<keyword evidence="1" id="KW-0812">Transmembrane</keyword>
<organism evidence="2 3">
    <name type="scientific">Hyphomonas adhaerens</name>
    <dbReference type="NCBI Taxonomy" id="81029"/>
    <lineage>
        <taxon>Bacteria</taxon>
        <taxon>Pseudomonadati</taxon>
        <taxon>Pseudomonadota</taxon>
        <taxon>Alphaproteobacteria</taxon>
        <taxon>Hyphomonadales</taxon>
        <taxon>Hyphomonadaceae</taxon>
        <taxon>Hyphomonas</taxon>
    </lineage>
</organism>
<feature type="non-terminal residue" evidence="2">
    <location>
        <position position="1"/>
    </location>
</feature>
<name>A0A3B9GWJ9_9PROT</name>
<evidence type="ECO:0000313" key="2">
    <source>
        <dbReference type="EMBL" id="HAE26813.1"/>
    </source>
</evidence>
<evidence type="ECO:0000256" key="1">
    <source>
        <dbReference type="SAM" id="Phobius"/>
    </source>
</evidence>
<gene>
    <name evidence="2" type="ORF">DCG58_06625</name>
</gene>
<evidence type="ECO:0000313" key="3">
    <source>
        <dbReference type="Proteomes" id="UP000259610"/>
    </source>
</evidence>
<dbReference type="Proteomes" id="UP000259610">
    <property type="component" value="Unassembled WGS sequence"/>
</dbReference>
<feature type="transmembrane region" description="Helical" evidence="1">
    <location>
        <begin position="30"/>
        <end position="53"/>
    </location>
</feature>
<keyword evidence="1" id="KW-0472">Membrane</keyword>